<dbReference type="OrthoDB" id="165382at2759"/>
<feature type="region of interest" description="Disordered" evidence="5">
    <location>
        <begin position="452"/>
        <end position="480"/>
    </location>
</feature>
<keyword evidence="2 6" id="KW-0812">Transmembrane</keyword>
<evidence type="ECO:0008006" key="9">
    <source>
        <dbReference type="Google" id="ProtNLM"/>
    </source>
</evidence>
<dbReference type="PANTHER" id="PTHR12570">
    <property type="match status" value="1"/>
</dbReference>
<dbReference type="AlphaFoldDB" id="A0A8H7UHD8"/>
<dbReference type="Proteomes" id="UP000654370">
    <property type="component" value="Unassembled WGS sequence"/>
</dbReference>
<evidence type="ECO:0000256" key="1">
    <source>
        <dbReference type="ARBA" id="ARBA00004141"/>
    </source>
</evidence>
<accession>A0A8H7UHD8</accession>
<proteinExistence type="predicted"/>
<dbReference type="PANTHER" id="PTHR12570:SF65">
    <property type="entry name" value="MAGNESIUM TRANSPORTER NIPA9-RELATED"/>
    <property type="match status" value="1"/>
</dbReference>
<feature type="transmembrane region" description="Helical" evidence="6">
    <location>
        <begin position="237"/>
        <end position="257"/>
    </location>
</feature>
<dbReference type="EMBL" id="JAEPQZ010000003">
    <property type="protein sequence ID" value="KAG2183140.1"/>
    <property type="molecule type" value="Genomic_DNA"/>
</dbReference>
<feature type="transmembrane region" description="Helical" evidence="6">
    <location>
        <begin position="163"/>
        <end position="186"/>
    </location>
</feature>
<evidence type="ECO:0000313" key="8">
    <source>
        <dbReference type="Proteomes" id="UP000654370"/>
    </source>
</evidence>
<gene>
    <name evidence="7" type="ORF">INT43_006135</name>
</gene>
<protein>
    <recommendedName>
        <fullName evidence="9">DUF803-domain-containing protein</fullName>
    </recommendedName>
</protein>
<feature type="transmembrane region" description="Helical" evidence="6">
    <location>
        <begin position="25"/>
        <end position="45"/>
    </location>
</feature>
<evidence type="ECO:0000256" key="6">
    <source>
        <dbReference type="SAM" id="Phobius"/>
    </source>
</evidence>
<evidence type="ECO:0000313" key="7">
    <source>
        <dbReference type="EMBL" id="KAG2183140.1"/>
    </source>
</evidence>
<keyword evidence="3 6" id="KW-1133">Transmembrane helix</keyword>
<evidence type="ECO:0000256" key="4">
    <source>
        <dbReference type="ARBA" id="ARBA00023136"/>
    </source>
</evidence>
<feature type="compositionally biased region" description="Polar residues" evidence="5">
    <location>
        <begin position="458"/>
        <end position="478"/>
    </location>
</feature>
<feature type="transmembrane region" description="Helical" evidence="6">
    <location>
        <begin position="333"/>
        <end position="353"/>
    </location>
</feature>
<dbReference type="GO" id="GO:0015095">
    <property type="term" value="F:magnesium ion transmembrane transporter activity"/>
    <property type="evidence" value="ECO:0007669"/>
    <property type="project" value="InterPro"/>
</dbReference>
<dbReference type="Pfam" id="PF05653">
    <property type="entry name" value="Mg_trans_NIPA"/>
    <property type="match status" value="1"/>
</dbReference>
<evidence type="ECO:0000256" key="5">
    <source>
        <dbReference type="SAM" id="MobiDB-lite"/>
    </source>
</evidence>
<sequence>VQQFFPLLSSQNVQSLMDDSPEVNSWIGVVISIVGNILISVALNVQKLAHNRIKNENSAIVLKSNNSSDPIGTQGFFPDDGYPTPRNSEDSAREDGLIDHQETLQFALEDMKPKGKDSNNYLHNPLWWTGIVLMIFGELGNFIGKYPLKLLKLVKPPSNMTTLAYGFAPASTIAPLGTTTLISNVVMAPLILRETFRLQGLIGVLFAIVGASTVVFSSKSEELALSPELIMESLTQLRSIIYFAISGAAIITLTAMSPRYGAQSIMVDLGLVAIYGGYTVLATKSISSLLSMSFTKMFTFPVSYLLVFVLVFTAIIQVKYLNRALQRFDSTEVIPTQFVLFTISAIVGSAVLYHDFDNLEPHQMFTFMIGCAIEFFGVLLITSSRQNRPEPLSIQADDTLENHLLNQEDIVHDLNVESANRSQIDANKIYPMPSSPLHASFPSFKPILSRVEEDETASGKSSNAVPNGTAEHTGQPPRQSEAFASKIIPKSLSLPWHLDDWQNAFNQPIAGISSKSSQHKRRSSLFAGISLTSQLVERMNEDTVAKSGGQPIHLLSTSPGTSGASPHRRTGSHFASILSGLSSLQSDTTREQLNSNEDAVAINIPTINTVSQRSNFNTGQADPNQS</sequence>
<feature type="transmembrane region" description="Helical" evidence="6">
    <location>
        <begin position="269"/>
        <end position="290"/>
    </location>
</feature>
<dbReference type="SUPFAM" id="SSF103481">
    <property type="entry name" value="Multidrug resistance efflux transporter EmrE"/>
    <property type="match status" value="1"/>
</dbReference>
<feature type="region of interest" description="Disordered" evidence="5">
    <location>
        <begin position="543"/>
        <end position="571"/>
    </location>
</feature>
<keyword evidence="4 6" id="KW-0472">Membrane</keyword>
<feature type="region of interest" description="Disordered" evidence="5">
    <location>
        <begin position="72"/>
        <end position="93"/>
    </location>
</feature>
<feature type="transmembrane region" description="Helical" evidence="6">
    <location>
        <begin position="198"/>
        <end position="217"/>
    </location>
</feature>
<feature type="transmembrane region" description="Helical" evidence="6">
    <location>
        <begin position="121"/>
        <end position="143"/>
    </location>
</feature>
<evidence type="ECO:0000256" key="3">
    <source>
        <dbReference type="ARBA" id="ARBA00022989"/>
    </source>
</evidence>
<evidence type="ECO:0000256" key="2">
    <source>
        <dbReference type="ARBA" id="ARBA00022692"/>
    </source>
</evidence>
<feature type="compositionally biased region" description="Polar residues" evidence="5">
    <location>
        <begin position="555"/>
        <end position="564"/>
    </location>
</feature>
<dbReference type="InterPro" id="IPR008521">
    <property type="entry name" value="Mg_trans_NIPA"/>
</dbReference>
<name>A0A8H7UHD8_MORIS</name>
<keyword evidence="8" id="KW-1185">Reference proteome</keyword>
<organism evidence="7 8">
    <name type="scientific">Mortierella isabellina</name>
    <name type="common">Filamentous fungus</name>
    <name type="synonym">Umbelopsis isabellina</name>
    <dbReference type="NCBI Taxonomy" id="91625"/>
    <lineage>
        <taxon>Eukaryota</taxon>
        <taxon>Fungi</taxon>
        <taxon>Fungi incertae sedis</taxon>
        <taxon>Mucoromycota</taxon>
        <taxon>Mucoromycotina</taxon>
        <taxon>Umbelopsidomycetes</taxon>
        <taxon>Umbelopsidales</taxon>
        <taxon>Umbelopsidaceae</taxon>
        <taxon>Umbelopsis</taxon>
    </lineage>
</organism>
<feature type="transmembrane region" description="Helical" evidence="6">
    <location>
        <begin position="302"/>
        <end position="321"/>
    </location>
</feature>
<comment type="caution">
    <text evidence="7">The sequence shown here is derived from an EMBL/GenBank/DDBJ whole genome shotgun (WGS) entry which is preliminary data.</text>
</comment>
<dbReference type="GO" id="GO:0016020">
    <property type="term" value="C:membrane"/>
    <property type="evidence" value="ECO:0007669"/>
    <property type="project" value="UniProtKB-SubCell"/>
</dbReference>
<feature type="non-terminal residue" evidence="7">
    <location>
        <position position="1"/>
    </location>
</feature>
<reference evidence="7" key="1">
    <citation type="submission" date="2020-12" db="EMBL/GenBank/DDBJ databases">
        <title>Metabolic potential, ecology and presence of endohyphal bacteria is reflected in genomic diversity of Mucoromycotina.</title>
        <authorList>
            <person name="Muszewska A."/>
            <person name="Okrasinska A."/>
            <person name="Steczkiewicz K."/>
            <person name="Drgas O."/>
            <person name="Orlowska M."/>
            <person name="Perlinska-Lenart U."/>
            <person name="Aleksandrzak-Piekarczyk T."/>
            <person name="Szatraj K."/>
            <person name="Zielenkiewicz U."/>
            <person name="Pilsyk S."/>
            <person name="Malc E."/>
            <person name="Mieczkowski P."/>
            <person name="Kruszewska J.S."/>
            <person name="Biernat P."/>
            <person name="Pawlowska J."/>
        </authorList>
    </citation>
    <scope>NUCLEOTIDE SEQUENCE</scope>
    <source>
        <strain evidence="7">WA0000067209</strain>
    </source>
</reference>
<dbReference type="InterPro" id="IPR037185">
    <property type="entry name" value="EmrE-like"/>
</dbReference>
<comment type="subcellular location">
    <subcellularLocation>
        <location evidence="1">Membrane</location>
        <topology evidence="1">Multi-pass membrane protein</topology>
    </subcellularLocation>
</comment>
<feature type="transmembrane region" description="Helical" evidence="6">
    <location>
        <begin position="365"/>
        <end position="382"/>
    </location>
</feature>